<dbReference type="PANTHER" id="PTHR42901:SF1">
    <property type="entry name" value="ALCOHOL DEHYDROGENASE"/>
    <property type="match status" value="1"/>
</dbReference>
<keyword evidence="5" id="KW-1185">Reference proteome</keyword>
<dbReference type="InterPro" id="IPR002347">
    <property type="entry name" value="SDR_fam"/>
</dbReference>
<evidence type="ECO:0000256" key="3">
    <source>
        <dbReference type="RuleBase" id="RU000363"/>
    </source>
</evidence>
<dbReference type="InterPro" id="IPR020904">
    <property type="entry name" value="Sc_DH/Rdtase_CS"/>
</dbReference>
<evidence type="ECO:0000313" key="4">
    <source>
        <dbReference type="EMBL" id="SMD05608.1"/>
    </source>
</evidence>
<dbReference type="InterPro" id="IPR036291">
    <property type="entry name" value="NAD(P)-bd_dom_sf"/>
</dbReference>
<evidence type="ECO:0000313" key="5">
    <source>
        <dbReference type="Proteomes" id="UP000192756"/>
    </source>
</evidence>
<sequence>MIKKLIQMKTALITGATSGIGAACAHLFAAQGYNLILVARREQLLLENAKHLEDKYAIETKRIVADVRDFEHLSYVLETLPAQWKKVDVLINNAGLSQGLEPIHKGSIADWDTMIDTNIKGLLYATKIVSNWMVTEKKGHIINIGSIAGKEVYPNGNVYCATKHAVDALSKSMRIDLLTQGIKVTAIHPGMVETEFSKVRFKGDEGRAKKVYDGLEPLIANDIAEAIWFVVSRPAHVNINDMLIMPAAQATGTIIDRK</sequence>
<dbReference type="Pfam" id="PF00106">
    <property type="entry name" value="adh_short"/>
    <property type="match status" value="1"/>
</dbReference>
<keyword evidence="2" id="KW-0560">Oxidoreductase</keyword>
<evidence type="ECO:0000256" key="1">
    <source>
        <dbReference type="ARBA" id="ARBA00006484"/>
    </source>
</evidence>
<dbReference type="SUPFAM" id="SSF51735">
    <property type="entry name" value="NAD(P)-binding Rossmann-fold domains"/>
    <property type="match status" value="1"/>
</dbReference>
<dbReference type="PRINTS" id="PR00080">
    <property type="entry name" value="SDRFAMILY"/>
</dbReference>
<protein>
    <submittedName>
        <fullName evidence="4">NADP-dependent 3-hydroxy acid dehydrogenase YdfG</fullName>
    </submittedName>
</protein>
<dbReference type="STRING" id="151894.SAMN04488524_4499"/>
<dbReference type="PROSITE" id="PS00061">
    <property type="entry name" value="ADH_SHORT"/>
    <property type="match status" value="1"/>
</dbReference>
<proteinExistence type="inferred from homology"/>
<gene>
    <name evidence="4" type="ORF">SAMN04488524_4499</name>
</gene>
<organism evidence="4 5">
    <name type="scientific">Pedobacter africanus</name>
    <dbReference type="NCBI Taxonomy" id="151894"/>
    <lineage>
        <taxon>Bacteria</taxon>
        <taxon>Pseudomonadati</taxon>
        <taxon>Bacteroidota</taxon>
        <taxon>Sphingobacteriia</taxon>
        <taxon>Sphingobacteriales</taxon>
        <taxon>Sphingobacteriaceae</taxon>
        <taxon>Pedobacter</taxon>
    </lineage>
</organism>
<name>A0A1W2E974_9SPHI</name>
<comment type="similarity">
    <text evidence="1 3">Belongs to the short-chain dehydrogenases/reductases (SDR) family.</text>
</comment>
<dbReference type="PROSITE" id="PS51257">
    <property type="entry name" value="PROKAR_LIPOPROTEIN"/>
    <property type="match status" value="1"/>
</dbReference>
<evidence type="ECO:0000256" key="2">
    <source>
        <dbReference type="ARBA" id="ARBA00023002"/>
    </source>
</evidence>
<dbReference type="AlphaFoldDB" id="A0A1W2E974"/>
<dbReference type="EMBL" id="FWXT01000005">
    <property type="protein sequence ID" value="SMD05608.1"/>
    <property type="molecule type" value="Genomic_DNA"/>
</dbReference>
<accession>A0A1W2E974</accession>
<dbReference type="GO" id="GO:0016616">
    <property type="term" value="F:oxidoreductase activity, acting on the CH-OH group of donors, NAD or NADP as acceptor"/>
    <property type="evidence" value="ECO:0007669"/>
    <property type="project" value="UniProtKB-ARBA"/>
</dbReference>
<reference evidence="5" key="1">
    <citation type="submission" date="2017-04" db="EMBL/GenBank/DDBJ databases">
        <authorList>
            <person name="Varghese N."/>
            <person name="Submissions S."/>
        </authorList>
    </citation>
    <scope>NUCLEOTIDE SEQUENCE [LARGE SCALE GENOMIC DNA]</scope>
    <source>
        <strain evidence="5">DSM 12126</strain>
    </source>
</reference>
<dbReference type="Gene3D" id="3.40.50.720">
    <property type="entry name" value="NAD(P)-binding Rossmann-like Domain"/>
    <property type="match status" value="1"/>
</dbReference>
<dbReference type="PANTHER" id="PTHR42901">
    <property type="entry name" value="ALCOHOL DEHYDROGENASE"/>
    <property type="match status" value="1"/>
</dbReference>
<dbReference type="Proteomes" id="UP000192756">
    <property type="component" value="Unassembled WGS sequence"/>
</dbReference>
<dbReference type="PRINTS" id="PR00081">
    <property type="entry name" value="GDHRDH"/>
</dbReference>
<dbReference type="FunFam" id="3.40.50.720:FF:000047">
    <property type="entry name" value="NADP-dependent L-serine/L-allo-threonine dehydrogenase"/>
    <property type="match status" value="1"/>
</dbReference>